<evidence type="ECO:0000256" key="2">
    <source>
        <dbReference type="ARBA" id="ARBA00009530"/>
    </source>
</evidence>
<evidence type="ECO:0000256" key="3">
    <source>
        <dbReference type="ARBA" id="ARBA00022692"/>
    </source>
</evidence>
<name>A0A1R4I6Q5_9GAMM</name>
<dbReference type="InterPro" id="IPR000612">
    <property type="entry name" value="PMP3"/>
</dbReference>
<evidence type="ECO:0000256" key="1">
    <source>
        <dbReference type="ARBA" id="ARBA00004370"/>
    </source>
</evidence>
<dbReference type="GO" id="GO:0016020">
    <property type="term" value="C:membrane"/>
    <property type="evidence" value="ECO:0007669"/>
    <property type="project" value="UniProtKB-SubCell"/>
</dbReference>
<dbReference type="Proteomes" id="UP000196331">
    <property type="component" value="Unassembled WGS sequence"/>
</dbReference>
<sequence>MWVDATPIQRFAERYSKELYMDAREYLNRKGVGVERESDRPNTLEEKSWERARGAGEQRPKSGTPHDWEDWERYHDELAKDASALEQKIDKQAHRKEKLEATPGEQAHVAVEHFTPPTPSSAPHPHVANPDAQVVRPDITLSELHSSADQPSAKPADSEPGALKAAYLALAVLFPPLALGLTGAGGTRLLVGIVLTLLGWLPGVIYALVWLQRR</sequence>
<evidence type="ECO:0000313" key="10">
    <source>
        <dbReference type="Proteomes" id="UP000196331"/>
    </source>
</evidence>
<feature type="coiled-coil region" evidence="6">
    <location>
        <begin position="75"/>
        <end position="102"/>
    </location>
</feature>
<accession>A0A1R4I6Q5</accession>
<dbReference type="AlphaFoldDB" id="A0A1R4I6Q5"/>
<evidence type="ECO:0000256" key="8">
    <source>
        <dbReference type="SAM" id="Phobius"/>
    </source>
</evidence>
<protein>
    <recommendedName>
        <fullName evidence="11">YqaE/Pmp3 family membrane protein</fullName>
    </recommendedName>
</protein>
<keyword evidence="3 8" id="KW-0812">Transmembrane</keyword>
<dbReference type="EMBL" id="FUKM01000059">
    <property type="protein sequence ID" value="SJN14993.1"/>
    <property type="molecule type" value="Genomic_DNA"/>
</dbReference>
<comment type="caution">
    <text evidence="9">The sequence shown here is derived from an EMBL/GenBank/DDBJ whole genome shotgun (WGS) entry which is preliminary data.</text>
</comment>
<feature type="transmembrane region" description="Helical" evidence="8">
    <location>
        <begin position="165"/>
        <end position="183"/>
    </location>
</feature>
<evidence type="ECO:0000256" key="4">
    <source>
        <dbReference type="ARBA" id="ARBA00022989"/>
    </source>
</evidence>
<organism evidence="9 10">
    <name type="scientific">Halomonas citrativorans</name>
    <dbReference type="NCBI Taxonomy" id="2742612"/>
    <lineage>
        <taxon>Bacteria</taxon>
        <taxon>Pseudomonadati</taxon>
        <taxon>Pseudomonadota</taxon>
        <taxon>Gammaproteobacteria</taxon>
        <taxon>Oceanospirillales</taxon>
        <taxon>Halomonadaceae</taxon>
        <taxon>Halomonas</taxon>
    </lineage>
</organism>
<evidence type="ECO:0000313" key="9">
    <source>
        <dbReference type="EMBL" id="SJN14993.1"/>
    </source>
</evidence>
<evidence type="ECO:0008006" key="11">
    <source>
        <dbReference type="Google" id="ProtNLM"/>
    </source>
</evidence>
<evidence type="ECO:0000256" key="6">
    <source>
        <dbReference type="SAM" id="Coils"/>
    </source>
</evidence>
<evidence type="ECO:0000256" key="7">
    <source>
        <dbReference type="SAM" id="MobiDB-lite"/>
    </source>
</evidence>
<feature type="transmembrane region" description="Helical" evidence="8">
    <location>
        <begin position="189"/>
        <end position="211"/>
    </location>
</feature>
<feature type="region of interest" description="Disordered" evidence="7">
    <location>
        <begin position="29"/>
        <end position="75"/>
    </location>
</feature>
<keyword evidence="6" id="KW-0175">Coiled coil</keyword>
<reference evidence="9 10" key="1">
    <citation type="submission" date="2017-02" db="EMBL/GenBank/DDBJ databases">
        <authorList>
            <person name="Dridi B."/>
        </authorList>
    </citation>
    <scope>NUCLEOTIDE SEQUENCE [LARGE SCALE GENOMIC DNA]</scope>
    <source>
        <strain evidence="9 10">JB380</strain>
    </source>
</reference>
<keyword evidence="5 8" id="KW-0472">Membrane</keyword>
<proteinExistence type="inferred from homology"/>
<dbReference type="Pfam" id="PF01679">
    <property type="entry name" value="Pmp3"/>
    <property type="match status" value="1"/>
</dbReference>
<keyword evidence="4 8" id="KW-1133">Transmembrane helix</keyword>
<comment type="similarity">
    <text evidence="2">Belongs to the UPF0057 (PMP3) family.</text>
</comment>
<gene>
    <name evidence="9" type="ORF">CZ787_17930</name>
</gene>
<evidence type="ECO:0000256" key="5">
    <source>
        <dbReference type="ARBA" id="ARBA00023136"/>
    </source>
</evidence>
<comment type="subcellular location">
    <subcellularLocation>
        <location evidence="1">Membrane</location>
    </subcellularLocation>
</comment>